<name>A0A2D0B5U3_9BURK</name>
<evidence type="ECO:0000313" key="1">
    <source>
        <dbReference type="EMBL" id="OWY30030.1"/>
    </source>
</evidence>
<evidence type="ECO:0000313" key="2">
    <source>
        <dbReference type="Proteomes" id="UP000197596"/>
    </source>
</evidence>
<reference evidence="1 2" key="1">
    <citation type="submission" date="2017-06" db="EMBL/GenBank/DDBJ databases">
        <title>Herbaspirillum phytohormonus sp. nov., isolated from the root nodule of Robinia pseudoacacia in lead-zinc mine.</title>
        <authorList>
            <person name="Fan M."/>
            <person name="Lin Y."/>
        </authorList>
    </citation>
    <scope>NUCLEOTIDE SEQUENCE [LARGE SCALE GENOMIC DNA]</scope>
    <source>
        <strain evidence="1 2">HZ10</strain>
    </source>
</reference>
<proteinExistence type="predicted"/>
<organism evidence="1 2">
    <name type="scientific">Herbaspirillum robiniae</name>
    <dbReference type="NCBI Taxonomy" id="2014887"/>
    <lineage>
        <taxon>Bacteria</taxon>
        <taxon>Pseudomonadati</taxon>
        <taxon>Pseudomonadota</taxon>
        <taxon>Betaproteobacteria</taxon>
        <taxon>Burkholderiales</taxon>
        <taxon>Oxalobacteraceae</taxon>
        <taxon>Herbaspirillum</taxon>
    </lineage>
</organism>
<sequence length="69" mass="7136">MPAAIAAAICTRPLLKILPAIIPAPVAGAVSLVVRWYPFVVVCAGGAWYGFVRVVPAAGKFTGEGRDVL</sequence>
<protein>
    <submittedName>
        <fullName evidence="1">Uncharacterized protein</fullName>
    </submittedName>
</protein>
<accession>A0A2D0B5U3</accession>
<comment type="caution">
    <text evidence="1">The sequence shown here is derived from an EMBL/GenBank/DDBJ whole genome shotgun (WGS) entry which is preliminary data.</text>
</comment>
<dbReference type="AlphaFoldDB" id="A0A2D0B5U3"/>
<dbReference type="Proteomes" id="UP000197596">
    <property type="component" value="Unassembled WGS sequence"/>
</dbReference>
<gene>
    <name evidence="1" type="ORF">CEJ42_09330</name>
</gene>
<dbReference type="EMBL" id="NJGU01000004">
    <property type="protein sequence ID" value="OWY30030.1"/>
    <property type="molecule type" value="Genomic_DNA"/>
</dbReference>